<comment type="caution">
    <text evidence="12">The sequence shown here is derived from an EMBL/GenBank/DDBJ whole genome shotgun (WGS) entry which is preliminary data.</text>
</comment>
<evidence type="ECO:0000256" key="9">
    <source>
        <dbReference type="ARBA" id="ARBA00030781"/>
    </source>
</evidence>
<dbReference type="Pfam" id="PF02391">
    <property type="entry name" value="MoaE"/>
    <property type="match status" value="1"/>
</dbReference>
<dbReference type="Proteomes" id="UP001597106">
    <property type="component" value="Unassembled WGS sequence"/>
</dbReference>
<evidence type="ECO:0000313" key="12">
    <source>
        <dbReference type="EMBL" id="MFD0929830.1"/>
    </source>
</evidence>
<evidence type="ECO:0000256" key="5">
    <source>
        <dbReference type="ARBA" id="ARBA00023150"/>
    </source>
</evidence>
<dbReference type="Gene3D" id="3.90.1170.40">
    <property type="entry name" value="Molybdopterin biosynthesis MoaE subunit"/>
    <property type="match status" value="1"/>
</dbReference>
<evidence type="ECO:0000256" key="10">
    <source>
        <dbReference type="ARBA" id="ARBA00032474"/>
    </source>
</evidence>
<evidence type="ECO:0000256" key="7">
    <source>
        <dbReference type="ARBA" id="ARBA00029745"/>
    </source>
</evidence>
<organism evidence="12 13">
    <name type="scientific">Methylophilus glucosoxydans</name>
    <dbReference type="NCBI Taxonomy" id="752553"/>
    <lineage>
        <taxon>Bacteria</taxon>
        <taxon>Pseudomonadati</taxon>
        <taxon>Pseudomonadota</taxon>
        <taxon>Betaproteobacteria</taxon>
        <taxon>Nitrosomonadales</taxon>
        <taxon>Methylophilaceae</taxon>
        <taxon>Methylophilus</taxon>
    </lineage>
</organism>
<evidence type="ECO:0000256" key="3">
    <source>
        <dbReference type="ARBA" id="ARBA00011950"/>
    </source>
</evidence>
<keyword evidence="13" id="KW-1185">Reference proteome</keyword>
<dbReference type="InterPro" id="IPR003448">
    <property type="entry name" value="Mopterin_biosynth_MoaE"/>
</dbReference>
<dbReference type="SUPFAM" id="SSF54690">
    <property type="entry name" value="Molybdopterin synthase subunit MoaE"/>
    <property type="match status" value="1"/>
</dbReference>
<keyword evidence="5" id="KW-0501">Molybdenum cofactor biosynthesis</keyword>
<dbReference type="RefSeq" id="WP_379075687.1">
    <property type="nucleotide sequence ID" value="NZ_JBHTJW010000002.1"/>
</dbReference>
<evidence type="ECO:0000256" key="1">
    <source>
        <dbReference type="ARBA" id="ARBA00005046"/>
    </source>
</evidence>
<evidence type="ECO:0000256" key="11">
    <source>
        <dbReference type="ARBA" id="ARBA00049878"/>
    </source>
</evidence>
<protein>
    <recommendedName>
        <fullName evidence="4">Molybdopterin synthase catalytic subunit</fullName>
        <ecNumber evidence="3">2.8.1.12</ecNumber>
    </recommendedName>
    <alternativeName>
        <fullName evidence="9">MPT synthase subunit 2</fullName>
    </alternativeName>
    <alternativeName>
        <fullName evidence="7">Molybdenum cofactor biosynthesis protein E</fullName>
    </alternativeName>
    <alternativeName>
        <fullName evidence="8">Molybdopterin-converting factor large subunit</fullName>
    </alternativeName>
    <alternativeName>
        <fullName evidence="10">Molybdopterin-converting factor subunit 2</fullName>
    </alternativeName>
</protein>
<proteinExistence type="inferred from homology"/>
<name>A0ABW3GH01_9PROT</name>
<comment type="catalytic activity">
    <reaction evidence="11">
        <text>2 [molybdopterin-synthase sulfur-carrier protein]-C-terminal-Gly-aminoethanethioate + cyclic pyranopterin phosphate + H2O = molybdopterin + 2 [molybdopterin-synthase sulfur-carrier protein]-C-terminal Gly-Gly + 2 H(+)</text>
        <dbReference type="Rhea" id="RHEA:26333"/>
        <dbReference type="Rhea" id="RHEA-COMP:12202"/>
        <dbReference type="Rhea" id="RHEA-COMP:19907"/>
        <dbReference type="ChEBI" id="CHEBI:15377"/>
        <dbReference type="ChEBI" id="CHEBI:15378"/>
        <dbReference type="ChEBI" id="CHEBI:58698"/>
        <dbReference type="ChEBI" id="CHEBI:59648"/>
        <dbReference type="ChEBI" id="CHEBI:90778"/>
        <dbReference type="ChEBI" id="CHEBI:232372"/>
        <dbReference type="EC" id="2.8.1.12"/>
    </reaction>
</comment>
<comment type="subunit">
    <text evidence="6">Heterotetramer of 2 MoaD subunits and 2 MoaE subunits. Also stable as homodimer. The enzyme changes between these two forms during catalysis.</text>
</comment>
<dbReference type="InterPro" id="IPR036563">
    <property type="entry name" value="MoaE_sf"/>
</dbReference>
<dbReference type="EMBL" id="JBHTJW010000002">
    <property type="protein sequence ID" value="MFD0929830.1"/>
    <property type="molecule type" value="Genomic_DNA"/>
</dbReference>
<dbReference type="EC" id="2.8.1.12" evidence="3"/>
<evidence type="ECO:0000256" key="4">
    <source>
        <dbReference type="ARBA" id="ARBA00013858"/>
    </source>
</evidence>
<evidence type="ECO:0000313" key="13">
    <source>
        <dbReference type="Proteomes" id="UP001597106"/>
    </source>
</evidence>
<comment type="pathway">
    <text evidence="1">Cofactor biosynthesis; molybdopterin biosynthesis.</text>
</comment>
<dbReference type="CDD" id="cd00756">
    <property type="entry name" value="MoaE"/>
    <property type="match status" value="1"/>
</dbReference>
<sequence>MSKPPFLDISVQPEDFDLASELQRLRLASPEAGALVNFVGWVREHASEGQLISQMLIEHYPGMTEKALQGIAQQAASRWPLLGVRIIHRVGLLAAQAQIVLVAATSLHRQAAFEACAFMMDYLKTDAPFWKKEIGAFGEHWVEARASDEQAKQQWKQP</sequence>
<comment type="similarity">
    <text evidence="2">Belongs to the MoaE family.</text>
</comment>
<reference evidence="13" key="1">
    <citation type="journal article" date="2019" name="Int. J. Syst. Evol. Microbiol.">
        <title>The Global Catalogue of Microorganisms (GCM) 10K type strain sequencing project: providing services to taxonomists for standard genome sequencing and annotation.</title>
        <authorList>
            <consortium name="The Broad Institute Genomics Platform"/>
            <consortium name="The Broad Institute Genome Sequencing Center for Infectious Disease"/>
            <person name="Wu L."/>
            <person name="Ma J."/>
        </authorList>
    </citation>
    <scope>NUCLEOTIDE SEQUENCE [LARGE SCALE GENOMIC DNA]</scope>
    <source>
        <strain evidence="13">CCUG 59685</strain>
    </source>
</reference>
<dbReference type="PANTHER" id="PTHR23404">
    <property type="entry name" value="MOLYBDOPTERIN SYNTHASE RELATED"/>
    <property type="match status" value="1"/>
</dbReference>
<evidence type="ECO:0000256" key="6">
    <source>
        <dbReference type="ARBA" id="ARBA00026066"/>
    </source>
</evidence>
<gene>
    <name evidence="12" type="ORF">ACFQ1T_08570</name>
</gene>
<accession>A0ABW3GH01</accession>
<evidence type="ECO:0000256" key="2">
    <source>
        <dbReference type="ARBA" id="ARBA00005426"/>
    </source>
</evidence>
<evidence type="ECO:0000256" key="8">
    <source>
        <dbReference type="ARBA" id="ARBA00030407"/>
    </source>
</evidence>